<feature type="chain" id="PRO_5002221599" evidence="2">
    <location>
        <begin position="23"/>
        <end position="158"/>
    </location>
</feature>
<keyword evidence="2" id="KW-0732">Signal</keyword>
<feature type="signal peptide" evidence="2">
    <location>
        <begin position="1"/>
        <end position="22"/>
    </location>
</feature>
<organism evidence="3 4">
    <name type="scientific">Sphaerobolus stellatus (strain SS14)</name>
    <dbReference type="NCBI Taxonomy" id="990650"/>
    <lineage>
        <taxon>Eukaryota</taxon>
        <taxon>Fungi</taxon>
        <taxon>Dikarya</taxon>
        <taxon>Basidiomycota</taxon>
        <taxon>Agaricomycotina</taxon>
        <taxon>Agaricomycetes</taxon>
        <taxon>Phallomycetidae</taxon>
        <taxon>Geastrales</taxon>
        <taxon>Sphaerobolaceae</taxon>
        <taxon>Sphaerobolus</taxon>
    </lineage>
</organism>
<sequence>MRSLRHLLFVLIHSSRIITAFSQQHVFSNKAFPILSSSNASNLSQTSTAKHTCRSTALSGCDLRPSPSVDPVDLLEAAMGGMLERDPACANSYSKTLSITVWSGRNVLGHTFQYCATHAFLAESTSRSQIASKMQVTSSAGTNQGHPQIGLGGEGWNT</sequence>
<dbReference type="Proteomes" id="UP000054279">
    <property type="component" value="Unassembled WGS sequence"/>
</dbReference>
<evidence type="ECO:0000313" key="3">
    <source>
        <dbReference type="EMBL" id="KIJ36175.1"/>
    </source>
</evidence>
<dbReference type="AlphaFoldDB" id="A0A0C9VEW0"/>
<protein>
    <submittedName>
        <fullName evidence="3">Unplaced genomic scaffold SPHSTscaffold_106, whole genome shotgun sequence</fullName>
    </submittedName>
</protein>
<feature type="region of interest" description="Disordered" evidence="1">
    <location>
        <begin position="138"/>
        <end position="158"/>
    </location>
</feature>
<reference evidence="3 4" key="1">
    <citation type="submission" date="2014-06" db="EMBL/GenBank/DDBJ databases">
        <title>Evolutionary Origins and Diversification of the Mycorrhizal Mutualists.</title>
        <authorList>
            <consortium name="DOE Joint Genome Institute"/>
            <consortium name="Mycorrhizal Genomics Consortium"/>
            <person name="Kohler A."/>
            <person name="Kuo A."/>
            <person name="Nagy L.G."/>
            <person name="Floudas D."/>
            <person name="Copeland A."/>
            <person name="Barry K.W."/>
            <person name="Cichocki N."/>
            <person name="Veneault-Fourrey C."/>
            <person name="LaButti K."/>
            <person name="Lindquist E.A."/>
            <person name="Lipzen A."/>
            <person name="Lundell T."/>
            <person name="Morin E."/>
            <person name="Murat C."/>
            <person name="Riley R."/>
            <person name="Ohm R."/>
            <person name="Sun H."/>
            <person name="Tunlid A."/>
            <person name="Henrissat B."/>
            <person name="Grigoriev I.V."/>
            <person name="Hibbett D.S."/>
            <person name="Martin F."/>
        </authorList>
    </citation>
    <scope>NUCLEOTIDE SEQUENCE [LARGE SCALE GENOMIC DNA]</scope>
    <source>
        <strain evidence="3 4">SS14</strain>
    </source>
</reference>
<keyword evidence="4" id="KW-1185">Reference proteome</keyword>
<evidence type="ECO:0000256" key="2">
    <source>
        <dbReference type="SAM" id="SignalP"/>
    </source>
</evidence>
<gene>
    <name evidence="3" type="ORF">M422DRAFT_261504</name>
</gene>
<evidence type="ECO:0000256" key="1">
    <source>
        <dbReference type="SAM" id="MobiDB-lite"/>
    </source>
</evidence>
<name>A0A0C9VEW0_SPHS4</name>
<evidence type="ECO:0000313" key="4">
    <source>
        <dbReference type="Proteomes" id="UP000054279"/>
    </source>
</evidence>
<proteinExistence type="predicted"/>
<dbReference type="EMBL" id="KN837181">
    <property type="protein sequence ID" value="KIJ36175.1"/>
    <property type="molecule type" value="Genomic_DNA"/>
</dbReference>
<accession>A0A0C9VEW0</accession>
<dbReference type="HOGENOM" id="CLU_1670488_0_0_1"/>